<protein>
    <submittedName>
        <fullName evidence="7">Protein FAM83C</fullName>
    </submittedName>
</protein>
<comment type="similarity">
    <text evidence="2">Belongs to the FAM83 family.</text>
</comment>
<feature type="compositionally biased region" description="Polar residues" evidence="4">
    <location>
        <begin position="471"/>
        <end position="487"/>
    </location>
</feature>
<dbReference type="GO" id="GO:0007165">
    <property type="term" value="P:signal transduction"/>
    <property type="evidence" value="ECO:0007669"/>
    <property type="project" value="TreeGrafter"/>
</dbReference>
<evidence type="ECO:0000256" key="4">
    <source>
        <dbReference type="SAM" id="MobiDB-lite"/>
    </source>
</evidence>
<feature type="region of interest" description="Disordered" evidence="4">
    <location>
        <begin position="564"/>
        <end position="593"/>
    </location>
</feature>
<evidence type="ECO:0000256" key="3">
    <source>
        <dbReference type="ARBA" id="ARBA00022490"/>
    </source>
</evidence>
<evidence type="ECO:0000259" key="5">
    <source>
        <dbReference type="Pfam" id="PF07894"/>
    </source>
</evidence>
<dbReference type="SUPFAM" id="SSF56024">
    <property type="entry name" value="Phospholipase D/nuclease"/>
    <property type="match status" value="1"/>
</dbReference>
<comment type="subcellular location">
    <subcellularLocation>
        <location evidence="1">Cytoplasm</location>
    </subcellularLocation>
</comment>
<gene>
    <name evidence="7" type="primary">FAM83C</name>
</gene>
<dbReference type="Proteomes" id="UP000248483">
    <property type="component" value="Unplaced"/>
</dbReference>
<dbReference type="Pfam" id="PF07894">
    <property type="entry name" value="SACK1"/>
    <property type="match status" value="1"/>
</dbReference>
<dbReference type="PANTHER" id="PTHR16181">
    <property type="entry name" value="PROTEIN FAM83A-RELATED"/>
    <property type="match status" value="1"/>
</dbReference>
<evidence type="ECO:0000256" key="1">
    <source>
        <dbReference type="ARBA" id="ARBA00004496"/>
    </source>
</evidence>
<organism evidence="6 7">
    <name type="scientific">Delphinapterus leucas</name>
    <name type="common">Beluga whale</name>
    <dbReference type="NCBI Taxonomy" id="9749"/>
    <lineage>
        <taxon>Eukaryota</taxon>
        <taxon>Metazoa</taxon>
        <taxon>Chordata</taxon>
        <taxon>Craniata</taxon>
        <taxon>Vertebrata</taxon>
        <taxon>Euteleostomi</taxon>
        <taxon>Mammalia</taxon>
        <taxon>Eutheria</taxon>
        <taxon>Laurasiatheria</taxon>
        <taxon>Artiodactyla</taxon>
        <taxon>Whippomorpha</taxon>
        <taxon>Cetacea</taxon>
        <taxon>Odontoceti</taxon>
        <taxon>Monodontidae</taxon>
        <taxon>Delphinapterus</taxon>
    </lineage>
</organism>
<dbReference type="GeneID" id="111184297"/>
<dbReference type="InParanoid" id="A0A7F8KG24"/>
<evidence type="ECO:0000313" key="6">
    <source>
        <dbReference type="Proteomes" id="UP000248483"/>
    </source>
</evidence>
<name>A0A7F8KG24_DELLE</name>
<dbReference type="Gene3D" id="3.30.870.10">
    <property type="entry name" value="Endonuclease Chain A"/>
    <property type="match status" value="1"/>
</dbReference>
<dbReference type="FunCoup" id="A0A7F8KG24">
    <property type="interactions" value="13"/>
</dbReference>
<feature type="domain" description="Scaffolding anchor of CK1" evidence="5">
    <location>
        <begin position="80"/>
        <end position="356"/>
    </location>
</feature>
<dbReference type="PANTHER" id="PTHR16181:SF29">
    <property type="entry name" value="PROTEIN FAM83A-RELATED"/>
    <property type="match status" value="1"/>
</dbReference>
<dbReference type="RefSeq" id="XP_030618792.1">
    <property type="nucleotide sequence ID" value="XM_030762932.1"/>
</dbReference>
<keyword evidence="6" id="KW-1185">Reference proteome</keyword>
<feature type="region of interest" description="Disordered" evidence="4">
    <location>
        <begin position="738"/>
        <end position="769"/>
    </location>
</feature>
<feature type="compositionally biased region" description="Low complexity" evidence="4">
    <location>
        <begin position="613"/>
        <end position="624"/>
    </location>
</feature>
<proteinExistence type="inferred from homology"/>
<dbReference type="InterPro" id="IPR012461">
    <property type="entry name" value="SACK1"/>
</dbReference>
<keyword evidence="3" id="KW-0963">Cytoplasm</keyword>
<dbReference type="AlphaFoldDB" id="A0A7F8KG24"/>
<evidence type="ECO:0000313" key="7">
    <source>
        <dbReference type="RefSeq" id="XP_030618792.1"/>
    </source>
</evidence>
<dbReference type="KEGG" id="dle:111184297"/>
<feature type="region of interest" description="Disordered" evidence="4">
    <location>
        <begin position="514"/>
        <end position="534"/>
    </location>
</feature>
<accession>A0A7F8KG24</accession>
<dbReference type="FunFam" id="3.30.870.10:FF:000004">
    <property type="entry name" value="protein FAM83H isoform X2"/>
    <property type="match status" value="1"/>
</dbReference>
<feature type="region of interest" description="Disordered" evidence="4">
    <location>
        <begin position="689"/>
        <end position="719"/>
    </location>
</feature>
<dbReference type="InterPro" id="IPR050944">
    <property type="entry name" value="FAM83"/>
</dbReference>
<dbReference type="GO" id="GO:0005737">
    <property type="term" value="C:cytoplasm"/>
    <property type="evidence" value="ECO:0007669"/>
    <property type="project" value="UniProtKB-SubCell"/>
</dbReference>
<dbReference type="CTD" id="128876"/>
<reference evidence="7" key="1">
    <citation type="submission" date="2025-08" db="UniProtKB">
        <authorList>
            <consortium name="RefSeq"/>
        </authorList>
    </citation>
    <scope>IDENTIFICATION</scope>
    <source>
        <tissue evidence="7">Blood</tissue>
    </source>
</reference>
<dbReference type="GO" id="GO:0019901">
    <property type="term" value="F:protein kinase binding"/>
    <property type="evidence" value="ECO:0007669"/>
    <property type="project" value="TreeGrafter"/>
</dbReference>
<feature type="region of interest" description="Disordered" evidence="4">
    <location>
        <begin position="605"/>
        <end position="676"/>
    </location>
</feature>
<sequence>MALGLLLSRPPSWDLVPPQKGGRETVSAGIFFLLQPARGAGHGACWRVRVAGGQACSEALGAQGMAGPLRCRVEELKRQRWRESSPRVFQHSEAARLAADALLERGEAAYLRVLSEEQELPFLSPLDVDYMTSHARGGSELGEAVGPGAAGPDPLSLLSEITSGTYFPLASDVDPPDLDLGWPEVPRATGFRPTQAVIHLQRNKAKRIKDLLHFLFSQARTVVAVVMDIFTDMELLCDLVEASGWRGVPVYLLLAEEHLRHFLEMCYKMDLNGGHLRNMRVRSTCGDTYCSKAGRRFTGQALEKFAIIDGEQVVAGSYSFTWLCSQAHTSMVLQLRGRIVEDFDQEFRCLYAESRPVEGFCGGEDPLSPRVPCPPPVARSFRPGIPSTTSLSCSSTSLSSIKCSPRMGHSSYPALPRGGGCSDMAMGSSSPGPARCEADGQPSLQCQLSDPNHGPLLGPYRANLSKLGASPWSQSSPALNPNSTSPVTLAGGSPLLARPHPFLSFPRGVSALSGLPENGVTGSQEPSPPRGRWVPGTALEAVEENKVSLSQSHGQLDLLVPFPRAREAGGPDSGVTPISGSLWPSEQAPEDRRLASNQRYNQLDLLPQAQDARGPPESGSPRPGNRTPEDKRLSPNHSHGQLDLQVQSPKAGGSRVPPEANSLARPGKQGKDEQRQTLGHSQLDLIMKFGPFWGEGPGSNDLPRPSPGRKPGVDSGDEKRLTLGHSQLDLITKYHQLQGTRQGPEPGLPRGPTGGQRNGSSNGLSGDEKRLTLGHSKLDLIIQYNKSKSKLLQSRFQL</sequence>
<evidence type="ECO:0000256" key="2">
    <source>
        <dbReference type="ARBA" id="ARBA00006937"/>
    </source>
</evidence>
<feature type="compositionally biased region" description="Polar residues" evidence="4">
    <location>
        <begin position="635"/>
        <end position="648"/>
    </location>
</feature>
<feature type="region of interest" description="Disordered" evidence="4">
    <location>
        <begin position="422"/>
        <end position="492"/>
    </location>
</feature>